<dbReference type="PANTHER" id="PTHR31344">
    <property type="entry name" value="NUCLEAR PORE COMPLEX PROTEIN NUP205"/>
    <property type="match status" value="1"/>
</dbReference>
<feature type="region of interest" description="Disordered" evidence="2">
    <location>
        <begin position="202"/>
        <end position="262"/>
    </location>
</feature>
<evidence type="ECO:0000313" key="4">
    <source>
        <dbReference type="EMBL" id="PWA61095.1"/>
    </source>
</evidence>
<dbReference type="InterPro" id="IPR019448">
    <property type="entry name" value="NT-C2"/>
</dbReference>
<dbReference type="OrthoDB" id="20172at2759"/>
<dbReference type="InterPro" id="IPR021827">
    <property type="entry name" value="Nup186/Nup192/Nup205"/>
</dbReference>
<dbReference type="GO" id="GO:0005643">
    <property type="term" value="C:nuclear pore"/>
    <property type="evidence" value="ECO:0007669"/>
    <property type="project" value="InterPro"/>
</dbReference>
<feature type="compositionally biased region" description="Low complexity" evidence="2">
    <location>
        <begin position="218"/>
        <end position="231"/>
    </location>
</feature>
<feature type="compositionally biased region" description="Polar residues" evidence="2">
    <location>
        <begin position="232"/>
        <end position="242"/>
    </location>
</feature>
<organism evidence="4 5">
    <name type="scientific">Artemisia annua</name>
    <name type="common">Sweet wormwood</name>
    <dbReference type="NCBI Taxonomy" id="35608"/>
    <lineage>
        <taxon>Eukaryota</taxon>
        <taxon>Viridiplantae</taxon>
        <taxon>Streptophyta</taxon>
        <taxon>Embryophyta</taxon>
        <taxon>Tracheophyta</taxon>
        <taxon>Spermatophyta</taxon>
        <taxon>Magnoliopsida</taxon>
        <taxon>eudicotyledons</taxon>
        <taxon>Gunneridae</taxon>
        <taxon>Pentapetalae</taxon>
        <taxon>asterids</taxon>
        <taxon>campanulids</taxon>
        <taxon>Asterales</taxon>
        <taxon>Asteraceae</taxon>
        <taxon>Asteroideae</taxon>
        <taxon>Anthemideae</taxon>
        <taxon>Artemisiinae</taxon>
        <taxon>Artemisia</taxon>
    </lineage>
</organism>
<comment type="caution">
    <text evidence="4">The sequence shown here is derived from an EMBL/GenBank/DDBJ whole genome shotgun (WGS) entry which is preliminary data.</text>
</comment>
<dbReference type="Pfam" id="PF10358">
    <property type="entry name" value="NT-C2"/>
    <property type="match status" value="1"/>
</dbReference>
<dbReference type="PROSITE" id="PS51840">
    <property type="entry name" value="C2_NT"/>
    <property type="match status" value="1"/>
</dbReference>
<accession>A0A2U1MIJ4</accession>
<reference evidence="4 5" key="1">
    <citation type="journal article" date="2018" name="Mol. Plant">
        <title>The genome of Artemisia annua provides insight into the evolution of Asteraceae family and artemisinin biosynthesis.</title>
        <authorList>
            <person name="Shen Q."/>
            <person name="Zhang L."/>
            <person name="Liao Z."/>
            <person name="Wang S."/>
            <person name="Yan T."/>
            <person name="Shi P."/>
            <person name="Liu M."/>
            <person name="Fu X."/>
            <person name="Pan Q."/>
            <person name="Wang Y."/>
            <person name="Lv Z."/>
            <person name="Lu X."/>
            <person name="Zhang F."/>
            <person name="Jiang W."/>
            <person name="Ma Y."/>
            <person name="Chen M."/>
            <person name="Hao X."/>
            <person name="Li L."/>
            <person name="Tang Y."/>
            <person name="Lv G."/>
            <person name="Zhou Y."/>
            <person name="Sun X."/>
            <person name="Brodelius P.E."/>
            <person name="Rose J.K.C."/>
            <person name="Tang K."/>
        </authorList>
    </citation>
    <scope>NUCLEOTIDE SEQUENCE [LARGE SCALE GENOMIC DNA]</scope>
    <source>
        <strain evidence="5">cv. Huhao1</strain>
        <tissue evidence="4">Leaf</tissue>
    </source>
</reference>
<proteinExistence type="predicted"/>
<feature type="coiled-coil region" evidence="1">
    <location>
        <begin position="264"/>
        <end position="294"/>
    </location>
</feature>
<keyword evidence="1" id="KW-0175">Coiled coil</keyword>
<feature type="domain" description="C2 NT-type" evidence="3">
    <location>
        <begin position="7"/>
        <end position="167"/>
    </location>
</feature>
<evidence type="ECO:0000256" key="2">
    <source>
        <dbReference type="SAM" id="MobiDB-lite"/>
    </source>
</evidence>
<dbReference type="EMBL" id="PKPP01005184">
    <property type="protein sequence ID" value="PWA61095.1"/>
    <property type="molecule type" value="Genomic_DNA"/>
</dbReference>
<gene>
    <name evidence="4" type="ORF">CTI12_AA376220</name>
</gene>
<name>A0A2U1MIJ4_ARTAN</name>
<dbReference type="AlphaFoldDB" id="A0A2U1MIJ4"/>
<keyword evidence="5" id="KW-1185">Reference proteome</keyword>
<feature type="compositionally biased region" description="Polar residues" evidence="2">
    <location>
        <begin position="251"/>
        <end position="262"/>
    </location>
</feature>
<evidence type="ECO:0000259" key="3">
    <source>
        <dbReference type="PROSITE" id="PS51840"/>
    </source>
</evidence>
<evidence type="ECO:0000256" key="1">
    <source>
        <dbReference type="SAM" id="Coils"/>
    </source>
</evidence>
<dbReference type="Proteomes" id="UP000245207">
    <property type="component" value="Unassembled WGS sequence"/>
</dbReference>
<sequence length="905" mass="99872">MVLGLKTRNRNSPYVHLDYVINLVEIKPWPPSQSLRSVRSALIQWEHGDKFSGSTKAVAPSNAFGLGVGDGKIEFNESFKLPVTLSRDMSVKTSNNETFLRNCIEFNLYEPRRDKTVKGQLLATAVIDFAEYGIFDDSFVISVPMNCKRMFGNTAQPMLFVEIQMVEKNNRVRCSFGERLIREGSMDKNVCALMNAEYAEEADTASVTDNNEDDDVSSRSSMDTGSSASGSNGNVTPQSENGSEAICGSSEKVNSQEVSVQSKRAIYEERISSSKDLYSELENARTTLSNLRNSRFTMLPQNTESCSSAKLSKPIGKNDTRKVMVYEANNESHIIGDIGTDSDSKRNAKRLDSSVDSGISNGSVRTSKVLEKFKNVGICDKNYEKNLTVNEISDASKVQHLEQRMQLLEGELRESAAIEISLYSVVAEHGRSINKVHAPARRLSRLYLHACKDNSFRRASSAKSIVSGLILVAKACGNDVPRLTFWLSNSVVLRAIIHKNFDKEKVSGIVKKGGTENSNEREDPCMVISLLEKVESWIFMRIIESIWWQTLAPYMQSTAAKEIPRVVDSGYNKTCQTTSGSLEHEQVHTSVKLWKTAFMDACERICPVRAAGHDCGCLSVLSMLIMEQCMARLDVAMFNAILRQSEDEGPTDPVSDPISDVGVLPIPSGKASFGAGAQLKTTRCDTWSCFVGKDWTFKIGSGLNIGNWSSWLTDLFGSPISFHLLTALSELMMLPKDMVLSNTVRKEVCPTIGVALIKRILDRFVPDEFCPDVIPKVVLESLNSKDLTENGEDCITSLPCRAAPILYQPPSASLIGCILGNDGSRAHLSRSGSSILKKSNTSDDELDELDSPLTLIIDSCQPVAASTKPVWALKDVGNGNTSIRKFPVRFEVDQDAFLELVILRM</sequence>
<dbReference type="PANTHER" id="PTHR31344:SF15">
    <property type="entry name" value="EEIG1_EHBP1 PROTEIN AMINO-TERMINAL DOMAIN PROTEIN"/>
    <property type="match status" value="1"/>
</dbReference>
<evidence type="ECO:0000313" key="5">
    <source>
        <dbReference type="Proteomes" id="UP000245207"/>
    </source>
</evidence>
<protein>
    <recommendedName>
        <fullName evidence="3">C2 NT-type domain-containing protein</fullName>
    </recommendedName>
</protein>